<evidence type="ECO:0000256" key="4">
    <source>
        <dbReference type="ARBA" id="ARBA00022692"/>
    </source>
</evidence>
<evidence type="ECO:0000256" key="7">
    <source>
        <dbReference type="ARBA" id="ARBA00023136"/>
    </source>
</evidence>
<accession>A0A4P6ZXF6</accession>
<feature type="transmembrane region" description="Helical" evidence="9">
    <location>
        <begin position="60"/>
        <end position="82"/>
    </location>
</feature>
<dbReference type="InterPro" id="IPR001851">
    <property type="entry name" value="ABC_transp_permease"/>
</dbReference>
<keyword evidence="5" id="KW-0029">Amino-acid transport</keyword>
<dbReference type="InterPro" id="IPR052157">
    <property type="entry name" value="BCAA_transport_permease"/>
</dbReference>
<reference evidence="10 11" key="1">
    <citation type="submission" date="2019-03" db="EMBL/GenBank/DDBJ databases">
        <title>Complete genome sequence of Paenisporosarcina antarctica CGMCC 1.6503T.</title>
        <authorList>
            <person name="Rong J.-C."/>
            <person name="Chi N.-Y."/>
            <person name="Zhang Q.-F."/>
        </authorList>
    </citation>
    <scope>NUCLEOTIDE SEQUENCE [LARGE SCALE GENOMIC DNA]</scope>
    <source>
        <strain evidence="10 11">CGMCC 1.6503</strain>
    </source>
</reference>
<dbReference type="EMBL" id="CP038015">
    <property type="protein sequence ID" value="QBP41131.1"/>
    <property type="molecule type" value="Genomic_DNA"/>
</dbReference>
<feature type="transmembrane region" description="Helical" evidence="9">
    <location>
        <begin position="229"/>
        <end position="252"/>
    </location>
</feature>
<dbReference type="KEGG" id="panc:E2636_08315"/>
<comment type="subcellular location">
    <subcellularLocation>
        <location evidence="1">Cell membrane</location>
        <topology evidence="1">Multi-pass membrane protein</topology>
    </subcellularLocation>
</comment>
<dbReference type="PANTHER" id="PTHR11795:SF450">
    <property type="entry name" value="ABC TRANSPORTER PERMEASE PROTEIN"/>
    <property type="match status" value="1"/>
</dbReference>
<sequence>MGDFFQFTLTGLTIGSIYAIVALGFVTIYSVTKVINLAQGEFVMLGGLTMYSLSSFGMPYWLGFIVTIVFVSIIGWLMEFVLIRRAKGANPISLIILTIGTAIFIRGIASMVWGKDQLRVDPFTENKPVNIVGATITPQAIWVILIMLVVVSLLYILINKTMVGKAFQASSINPLAARLMGISPKKMASLSFTLSAALGALAGLAIAPIMFPSYDMGTMLGIKGFSAAILGGLGSAPGAVIGGLLIGLLESLGAGYISSGMKDVITFSVILLILLIRPSGILGEKSVGKGGL</sequence>
<dbReference type="Proteomes" id="UP000294292">
    <property type="component" value="Chromosome"/>
</dbReference>
<gene>
    <name evidence="10" type="ORF">E2636_08315</name>
</gene>
<dbReference type="RefSeq" id="WP_017378704.1">
    <property type="nucleotide sequence ID" value="NZ_CP038015.1"/>
</dbReference>
<keyword evidence="3" id="KW-1003">Cell membrane</keyword>
<dbReference type="AlphaFoldDB" id="A0A4P6ZXF6"/>
<keyword evidence="6 9" id="KW-1133">Transmembrane helix</keyword>
<dbReference type="OrthoDB" id="9807115at2"/>
<evidence type="ECO:0000256" key="5">
    <source>
        <dbReference type="ARBA" id="ARBA00022970"/>
    </source>
</evidence>
<evidence type="ECO:0000313" key="11">
    <source>
        <dbReference type="Proteomes" id="UP000294292"/>
    </source>
</evidence>
<keyword evidence="2" id="KW-0813">Transport</keyword>
<feature type="transmembrane region" description="Helical" evidence="9">
    <location>
        <begin position="140"/>
        <end position="158"/>
    </location>
</feature>
<dbReference type="GO" id="GO:0006865">
    <property type="term" value="P:amino acid transport"/>
    <property type="evidence" value="ECO:0007669"/>
    <property type="project" value="UniProtKB-KW"/>
</dbReference>
<evidence type="ECO:0000256" key="9">
    <source>
        <dbReference type="SAM" id="Phobius"/>
    </source>
</evidence>
<evidence type="ECO:0000256" key="1">
    <source>
        <dbReference type="ARBA" id="ARBA00004651"/>
    </source>
</evidence>
<dbReference type="Pfam" id="PF02653">
    <property type="entry name" value="BPD_transp_2"/>
    <property type="match status" value="1"/>
</dbReference>
<comment type="similarity">
    <text evidence="8">Belongs to the binding-protein-dependent transport system permease family. LivHM subfamily.</text>
</comment>
<dbReference type="CDD" id="cd06582">
    <property type="entry name" value="TM_PBP1_LivH_like"/>
    <property type="match status" value="1"/>
</dbReference>
<feature type="transmembrane region" description="Helical" evidence="9">
    <location>
        <begin position="94"/>
        <end position="113"/>
    </location>
</feature>
<feature type="transmembrane region" description="Helical" evidence="9">
    <location>
        <begin position="188"/>
        <end position="209"/>
    </location>
</feature>
<keyword evidence="4 9" id="KW-0812">Transmembrane</keyword>
<proteinExistence type="inferred from homology"/>
<keyword evidence="7 9" id="KW-0472">Membrane</keyword>
<dbReference type="GO" id="GO:0022857">
    <property type="term" value="F:transmembrane transporter activity"/>
    <property type="evidence" value="ECO:0007669"/>
    <property type="project" value="InterPro"/>
</dbReference>
<dbReference type="GO" id="GO:0005886">
    <property type="term" value="C:plasma membrane"/>
    <property type="evidence" value="ECO:0007669"/>
    <property type="project" value="UniProtKB-SubCell"/>
</dbReference>
<name>A0A4P6ZXF6_9BACL</name>
<feature type="transmembrane region" description="Helical" evidence="9">
    <location>
        <begin position="6"/>
        <end position="27"/>
    </location>
</feature>
<evidence type="ECO:0000256" key="3">
    <source>
        <dbReference type="ARBA" id="ARBA00022475"/>
    </source>
</evidence>
<dbReference type="PANTHER" id="PTHR11795">
    <property type="entry name" value="BRANCHED-CHAIN AMINO ACID TRANSPORT SYSTEM PERMEASE PROTEIN LIVH"/>
    <property type="match status" value="1"/>
</dbReference>
<feature type="transmembrane region" description="Helical" evidence="9">
    <location>
        <begin position="264"/>
        <end position="282"/>
    </location>
</feature>
<evidence type="ECO:0000256" key="8">
    <source>
        <dbReference type="ARBA" id="ARBA00037998"/>
    </source>
</evidence>
<evidence type="ECO:0000256" key="6">
    <source>
        <dbReference type="ARBA" id="ARBA00022989"/>
    </source>
</evidence>
<evidence type="ECO:0000313" key="10">
    <source>
        <dbReference type="EMBL" id="QBP41131.1"/>
    </source>
</evidence>
<keyword evidence="11" id="KW-1185">Reference proteome</keyword>
<protein>
    <submittedName>
        <fullName evidence="10">Branched-chain amino acid ABC transporter permease</fullName>
    </submittedName>
</protein>
<evidence type="ECO:0000256" key="2">
    <source>
        <dbReference type="ARBA" id="ARBA00022448"/>
    </source>
</evidence>
<organism evidence="10 11">
    <name type="scientific">Paenisporosarcina antarctica</name>
    <dbReference type="NCBI Taxonomy" id="417367"/>
    <lineage>
        <taxon>Bacteria</taxon>
        <taxon>Bacillati</taxon>
        <taxon>Bacillota</taxon>
        <taxon>Bacilli</taxon>
        <taxon>Bacillales</taxon>
        <taxon>Caryophanaceae</taxon>
        <taxon>Paenisporosarcina</taxon>
    </lineage>
</organism>